<comment type="subcellular location">
    <subcellularLocation>
        <location evidence="1">Cell membrane</location>
        <topology evidence="1">Multi-pass membrane protein</topology>
    </subcellularLocation>
</comment>
<evidence type="ECO:0000256" key="4">
    <source>
        <dbReference type="ARBA" id="ARBA00022692"/>
    </source>
</evidence>
<organism evidence="11 12">
    <name type="scientific">Castilleja foliolosa</name>
    <dbReference type="NCBI Taxonomy" id="1961234"/>
    <lineage>
        <taxon>Eukaryota</taxon>
        <taxon>Viridiplantae</taxon>
        <taxon>Streptophyta</taxon>
        <taxon>Embryophyta</taxon>
        <taxon>Tracheophyta</taxon>
        <taxon>Spermatophyta</taxon>
        <taxon>Magnoliopsida</taxon>
        <taxon>eudicotyledons</taxon>
        <taxon>Gunneridae</taxon>
        <taxon>Pentapetalae</taxon>
        <taxon>asterids</taxon>
        <taxon>lamiids</taxon>
        <taxon>Lamiales</taxon>
        <taxon>Orobanchaceae</taxon>
        <taxon>Pedicularideae</taxon>
        <taxon>Castillejinae</taxon>
        <taxon>Castilleja</taxon>
    </lineage>
</organism>
<evidence type="ECO:0000259" key="10">
    <source>
        <dbReference type="Pfam" id="PF01490"/>
    </source>
</evidence>
<feature type="transmembrane region" description="Helical" evidence="9">
    <location>
        <begin position="491"/>
        <end position="513"/>
    </location>
</feature>
<dbReference type="GO" id="GO:0015171">
    <property type="term" value="F:amino acid transmembrane transporter activity"/>
    <property type="evidence" value="ECO:0007669"/>
    <property type="project" value="UniProtKB-ARBA"/>
</dbReference>
<comment type="caution">
    <text evidence="11">The sequence shown here is derived from an EMBL/GenBank/DDBJ whole genome shotgun (WGS) entry which is preliminary data.</text>
</comment>
<feature type="transmembrane region" description="Helical" evidence="9">
    <location>
        <begin position="144"/>
        <end position="162"/>
    </location>
</feature>
<dbReference type="Pfam" id="PF01490">
    <property type="entry name" value="Aa_trans"/>
    <property type="match status" value="1"/>
</dbReference>
<sequence>MAPKQLIVAIEGTAAVGPYWKTIVSNYLDKIIRISNEIFSLVSSTKVNSSNFILLKGTNEAQKGLLVCAPKYLELNSYILGVDFLSLGWKNGLIFSSTAKKIPSDEKWAENGPRRKAKWWYSTFHTVTAMVGAGVLSLPYAMAYLGWGPGTIVMILSWCITLHSMWQMTQLHECVPGVRFDRYVDLGRHAFGPKLGAWIVLPQQLIVQVGCDIVYMVTGGKCLMKFMEIVCTGCTPIRQSYWICIFGGLHFFLSQLPDFNSVSSVSLAAAVMSLCYSTIAWVGSLNRGRTPDVTYAYKKTSPADSMFRVFNALGQITFAYAGHAVALEIQATIPSTPEMPSRVPMWKGAVLAYFINAVCYFPVAFIGYWAFGQNVADNVLVALERPAWLIATANMMVVVHVIGSYQVYAMPVFDILERTTTKRLSISNGLVLRLIVRSIYVAFTLFVGVTFPFFGDLLGFFGGFGFAPTSYFLPSIIWLKIMKPKRFSLSWFINWVCIFIGVFIMFASTIGGLRNIVADSSSYEFYS</sequence>
<keyword evidence="7 9" id="KW-0472">Membrane</keyword>
<dbReference type="AlphaFoldDB" id="A0ABD3D1G5"/>
<feature type="transmembrane region" description="Helical" evidence="9">
    <location>
        <begin position="457"/>
        <end position="479"/>
    </location>
</feature>
<keyword evidence="2" id="KW-0813">Transport</keyword>
<evidence type="ECO:0000256" key="1">
    <source>
        <dbReference type="ARBA" id="ARBA00004651"/>
    </source>
</evidence>
<feature type="transmembrane region" description="Helical" evidence="9">
    <location>
        <begin position="119"/>
        <end position="138"/>
    </location>
</feature>
<evidence type="ECO:0000256" key="8">
    <source>
        <dbReference type="ARBA" id="ARBA00061463"/>
    </source>
</evidence>
<accession>A0ABD3D1G5</accession>
<keyword evidence="4 9" id="KW-0812">Transmembrane</keyword>
<evidence type="ECO:0000256" key="9">
    <source>
        <dbReference type="SAM" id="Phobius"/>
    </source>
</evidence>
<feature type="transmembrane region" description="Helical" evidence="9">
    <location>
        <begin position="262"/>
        <end position="282"/>
    </location>
</feature>
<feature type="domain" description="Amino acid transporter transmembrane" evidence="10">
    <location>
        <begin position="116"/>
        <end position="511"/>
    </location>
</feature>
<dbReference type="GO" id="GO:0005886">
    <property type="term" value="C:plasma membrane"/>
    <property type="evidence" value="ECO:0007669"/>
    <property type="project" value="UniProtKB-SubCell"/>
</dbReference>
<reference evidence="12" key="1">
    <citation type="journal article" date="2024" name="IScience">
        <title>Strigolactones Initiate the Formation of Haustorium-like Structures in Castilleja.</title>
        <authorList>
            <person name="Buerger M."/>
            <person name="Peterson D."/>
            <person name="Chory J."/>
        </authorList>
    </citation>
    <scope>NUCLEOTIDE SEQUENCE [LARGE SCALE GENOMIC DNA]</scope>
</reference>
<feature type="transmembrane region" description="Helical" evidence="9">
    <location>
        <begin position="240"/>
        <end position="256"/>
    </location>
</feature>
<evidence type="ECO:0000256" key="6">
    <source>
        <dbReference type="ARBA" id="ARBA00022989"/>
    </source>
</evidence>
<gene>
    <name evidence="11" type="ORF">CASFOL_020652</name>
</gene>
<dbReference type="EMBL" id="JAVIJP010000027">
    <property type="protein sequence ID" value="KAL3636105.1"/>
    <property type="molecule type" value="Genomic_DNA"/>
</dbReference>
<dbReference type="FunFam" id="1.20.1740.10:FF:000033">
    <property type="entry name" value="Lysine histidine transporter 1"/>
    <property type="match status" value="1"/>
</dbReference>
<evidence type="ECO:0000256" key="2">
    <source>
        <dbReference type="ARBA" id="ARBA00022448"/>
    </source>
</evidence>
<protein>
    <recommendedName>
        <fullName evidence="10">Amino acid transporter transmembrane domain-containing protein</fullName>
    </recommendedName>
</protein>
<keyword evidence="3" id="KW-1003">Cell membrane</keyword>
<dbReference type="InterPro" id="IPR013057">
    <property type="entry name" value="AA_transpt_TM"/>
</dbReference>
<evidence type="ECO:0000256" key="5">
    <source>
        <dbReference type="ARBA" id="ARBA00022970"/>
    </source>
</evidence>
<evidence type="ECO:0000313" key="11">
    <source>
        <dbReference type="EMBL" id="KAL3636105.1"/>
    </source>
</evidence>
<evidence type="ECO:0000256" key="7">
    <source>
        <dbReference type="ARBA" id="ARBA00023136"/>
    </source>
</evidence>
<keyword evidence="12" id="KW-1185">Reference proteome</keyword>
<dbReference type="PANTHER" id="PTHR48017">
    <property type="entry name" value="OS05G0424000 PROTEIN-RELATED"/>
    <property type="match status" value="1"/>
</dbReference>
<evidence type="ECO:0000256" key="3">
    <source>
        <dbReference type="ARBA" id="ARBA00022475"/>
    </source>
</evidence>
<proteinExistence type="inferred from homology"/>
<keyword evidence="6 9" id="KW-1133">Transmembrane helix</keyword>
<keyword evidence="5" id="KW-0029">Amino-acid transport</keyword>
<feature type="transmembrane region" description="Helical" evidence="9">
    <location>
        <begin position="350"/>
        <end position="371"/>
    </location>
</feature>
<name>A0ABD3D1G5_9LAMI</name>
<feature type="transmembrane region" description="Helical" evidence="9">
    <location>
        <begin position="387"/>
        <end position="409"/>
    </location>
</feature>
<dbReference type="Proteomes" id="UP001632038">
    <property type="component" value="Unassembled WGS sequence"/>
</dbReference>
<comment type="similarity">
    <text evidence="8">Belongs to the amino acid/polyamine transporter 2 family. Amino acid/auxin permease (AAAP) (TC 2.A.18.2) subfamily.</text>
</comment>
<evidence type="ECO:0000313" key="12">
    <source>
        <dbReference type="Proteomes" id="UP001632038"/>
    </source>
</evidence>
<feature type="transmembrane region" description="Helical" evidence="9">
    <location>
        <begin position="430"/>
        <end position="451"/>
    </location>
</feature>